<organism evidence="1 2">
    <name type="scientific">Macrostomum lignano</name>
    <dbReference type="NCBI Taxonomy" id="282301"/>
    <lineage>
        <taxon>Eukaryota</taxon>
        <taxon>Metazoa</taxon>
        <taxon>Spiralia</taxon>
        <taxon>Lophotrochozoa</taxon>
        <taxon>Platyhelminthes</taxon>
        <taxon>Rhabditophora</taxon>
        <taxon>Macrostomorpha</taxon>
        <taxon>Macrostomida</taxon>
        <taxon>Macrostomidae</taxon>
        <taxon>Macrostomum</taxon>
    </lineage>
</organism>
<dbReference type="AlphaFoldDB" id="A0A1I8GYH4"/>
<reference evidence="2 3" key="1">
    <citation type="submission" date="2016-11" db="UniProtKB">
        <authorList>
            <consortium name="WormBaseParasite"/>
        </authorList>
    </citation>
    <scope>IDENTIFICATION</scope>
</reference>
<dbReference type="Proteomes" id="UP000095280">
    <property type="component" value="Unplaced"/>
</dbReference>
<protein>
    <submittedName>
        <fullName evidence="2 3">Uncharacterized protein</fullName>
    </submittedName>
</protein>
<sequence>MDACVSSRRLILCQLLGKAW</sequence>
<evidence type="ECO:0000313" key="1">
    <source>
        <dbReference type="Proteomes" id="UP000095280"/>
    </source>
</evidence>
<evidence type="ECO:0000313" key="3">
    <source>
        <dbReference type="WBParaSite" id="maker-uti_cns_0047282-snap-gene-0.9-mRNA-1"/>
    </source>
</evidence>
<dbReference type="WBParaSite" id="maker-uti_cns_0003556-snap-gene-0.2-mRNA-1">
    <property type="protein sequence ID" value="maker-uti_cns_0003556-snap-gene-0.2-mRNA-1"/>
    <property type="gene ID" value="maker-uti_cns_0003556-snap-gene-0.2"/>
</dbReference>
<keyword evidence="1" id="KW-1185">Reference proteome</keyword>
<dbReference type="WBParaSite" id="maker-uti_cns_0047282-snap-gene-0.9-mRNA-1">
    <property type="protein sequence ID" value="maker-uti_cns_0047282-snap-gene-0.9-mRNA-1"/>
    <property type="gene ID" value="maker-uti_cns_0047282-snap-gene-0.9"/>
</dbReference>
<evidence type="ECO:0000313" key="2">
    <source>
        <dbReference type="WBParaSite" id="maker-uti_cns_0003556-snap-gene-0.2-mRNA-1"/>
    </source>
</evidence>
<proteinExistence type="predicted"/>
<accession>A0A1I8GYH4</accession>
<name>A0A1I8GYH4_9PLAT</name>